<dbReference type="OrthoDB" id="9809977at2"/>
<protein>
    <recommendedName>
        <fullName evidence="4">Pr6Pr family membrane protein</fullName>
    </recommendedName>
</protein>
<sequence>MRPVFIAFRAAGGVLAIVAIVVQLQMSIQSWSDQGVQDVGTKLVNFFSFFTIQSNIATAVTLLIGAGILIRSRVTEPRWYAVLRACVTTYIVTTGIVYNLLLRGIELPQGTTVPWTNEVLHVVVPIVMLVDWLLAPGRRRLTFRVVGVIVIYPIVWAAYTMVRGPLVQDELTGENWYPYPFLNPDTSANGYLSVIFYVLLIAVIIGAVGTGIVAISRVGARRR</sequence>
<feature type="transmembrane region" description="Helical" evidence="1">
    <location>
        <begin position="82"/>
        <end position="101"/>
    </location>
</feature>
<evidence type="ECO:0000313" key="2">
    <source>
        <dbReference type="EMBL" id="AYF98169.1"/>
    </source>
</evidence>
<evidence type="ECO:0008006" key="4">
    <source>
        <dbReference type="Google" id="ProtNLM"/>
    </source>
</evidence>
<feature type="transmembrane region" description="Helical" evidence="1">
    <location>
        <begin position="7"/>
        <end position="26"/>
    </location>
</feature>
<feature type="transmembrane region" description="Helical" evidence="1">
    <location>
        <begin position="194"/>
        <end position="215"/>
    </location>
</feature>
<dbReference type="AlphaFoldDB" id="A0A387BB46"/>
<organism evidence="2 3">
    <name type="scientific">Protaetiibacter intestinalis</name>
    <dbReference type="NCBI Taxonomy" id="2419774"/>
    <lineage>
        <taxon>Bacteria</taxon>
        <taxon>Bacillati</taxon>
        <taxon>Actinomycetota</taxon>
        <taxon>Actinomycetes</taxon>
        <taxon>Micrococcales</taxon>
        <taxon>Microbacteriaceae</taxon>
        <taxon>Protaetiibacter</taxon>
    </lineage>
</organism>
<dbReference type="NCBIfam" id="NF038065">
    <property type="entry name" value="Pr6Pr"/>
    <property type="match status" value="1"/>
</dbReference>
<keyword evidence="3" id="KW-1185">Reference proteome</keyword>
<evidence type="ECO:0000313" key="3">
    <source>
        <dbReference type="Proteomes" id="UP000278886"/>
    </source>
</evidence>
<proteinExistence type="predicted"/>
<feature type="transmembrane region" description="Helical" evidence="1">
    <location>
        <begin position="141"/>
        <end position="159"/>
    </location>
</feature>
<keyword evidence="1" id="KW-0472">Membrane</keyword>
<dbReference type="Proteomes" id="UP000278886">
    <property type="component" value="Chromosome"/>
</dbReference>
<dbReference type="InterPro" id="IPR049713">
    <property type="entry name" value="Pr6Pr-like"/>
</dbReference>
<reference evidence="3" key="1">
    <citation type="submission" date="2018-09" db="EMBL/GenBank/DDBJ databases">
        <title>Genome sequencing of strain 2DFWR-13.</title>
        <authorList>
            <person name="Heo J."/>
            <person name="Kim S.-J."/>
            <person name="Kwon S.-W."/>
        </authorList>
    </citation>
    <scope>NUCLEOTIDE SEQUENCE [LARGE SCALE GENOMIC DNA]</scope>
    <source>
        <strain evidence="3">2DFWR-13</strain>
    </source>
</reference>
<evidence type="ECO:0000256" key="1">
    <source>
        <dbReference type="SAM" id="Phobius"/>
    </source>
</evidence>
<name>A0A387BB46_9MICO</name>
<dbReference type="KEGG" id="lyd:D7I47_07820"/>
<feature type="transmembrane region" description="Helical" evidence="1">
    <location>
        <begin position="113"/>
        <end position="134"/>
    </location>
</feature>
<gene>
    <name evidence="2" type="ORF">D7I47_07820</name>
</gene>
<feature type="transmembrane region" description="Helical" evidence="1">
    <location>
        <begin position="46"/>
        <end position="70"/>
    </location>
</feature>
<dbReference type="RefSeq" id="WP_120762516.1">
    <property type="nucleotide sequence ID" value="NZ_CP032630.1"/>
</dbReference>
<keyword evidence="1" id="KW-1133">Transmembrane helix</keyword>
<dbReference type="EMBL" id="CP032630">
    <property type="protein sequence ID" value="AYF98169.1"/>
    <property type="molecule type" value="Genomic_DNA"/>
</dbReference>
<accession>A0A387BB46</accession>
<keyword evidence="1" id="KW-0812">Transmembrane</keyword>